<dbReference type="GeneID" id="31006630"/>
<proteinExistence type="predicted"/>
<sequence length="107" mass="12388">MDKSLERRTSLASITSSIQTPYVIPELVEADLDQLYFERVHPLIPVLQRTRYFTWAKGPSKSDSRIALQYAMWTLTASLSTHCQSIRDSLYTHTKRTLKNKLKHGSY</sequence>
<dbReference type="RefSeq" id="XP_020118054.1">
    <property type="nucleotide sequence ID" value="XM_020269200.1"/>
</dbReference>
<dbReference type="OrthoDB" id="3037908at2759"/>
<dbReference type="STRING" id="1441469.A0A225AFM2"/>
<comment type="caution">
    <text evidence="1">The sequence shown here is derived from an EMBL/GenBank/DDBJ whole genome shotgun (WGS) entry which is preliminary data.</text>
</comment>
<dbReference type="AlphaFoldDB" id="A0A225AFM2"/>
<evidence type="ECO:0008006" key="3">
    <source>
        <dbReference type="Google" id="ProtNLM"/>
    </source>
</evidence>
<dbReference type="EMBL" id="LFMY01000010">
    <property type="protein sequence ID" value="OKL57933.1"/>
    <property type="molecule type" value="Genomic_DNA"/>
</dbReference>
<evidence type="ECO:0000313" key="1">
    <source>
        <dbReference type="EMBL" id="OKL57933.1"/>
    </source>
</evidence>
<keyword evidence="2" id="KW-1185">Reference proteome</keyword>
<evidence type="ECO:0000313" key="2">
    <source>
        <dbReference type="Proteomes" id="UP000214365"/>
    </source>
</evidence>
<protein>
    <recommendedName>
        <fullName evidence="3">Transcription factor domain-containing protein</fullName>
    </recommendedName>
</protein>
<accession>A0A225AFM2</accession>
<reference evidence="1 2" key="1">
    <citation type="submission" date="2015-06" db="EMBL/GenBank/DDBJ databases">
        <title>Talaromyces atroroseus IBT 11181 draft genome.</title>
        <authorList>
            <person name="Rasmussen K.B."/>
            <person name="Rasmussen S."/>
            <person name="Petersen B."/>
            <person name="Sicheritz-Ponten T."/>
            <person name="Mortensen U.H."/>
            <person name="Thrane U."/>
        </authorList>
    </citation>
    <scope>NUCLEOTIDE SEQUENCE [LARGE SCALE GENOMIC DNA]</scope>
    <source>
        <strain evidence="1 2">IBT 11181</strain>
    </source>
</reference>
<gene>
    <name evidence="1" type="ORF">UA08_06875</name>
</gene>
<name>A0A225AFM2_TALAT</name>
<dbReference type="Proteomes" id="UP000214365">
    <property type="component" value="Unassembled WGS sequence"/>
</dbReference>
<organism evidence="1 2">
    <name type="scientific">Talaromyces atroroseus</name>
    <dbReference type="NCBI Taxonomy" id="1441469"/>
    <lineage>
        <taxon>Eukaryota</taxon>
        <taxon>Fungi</taxon>
        <taxon>Dikarya</taxon>
        <taxon>Ascomycota</taxon>
        <taxon>Pezizomycotina</taxon>
        <taxon>Eurotiomycetes</taxon>
        <taxon>Eurotiomycetidae</taxon>
        <taxon>Eurotiales</taxon>
        <taxon>Trichocomaceae</taxon>
        <taxon>Talaromyces</taxon>
        <taxon>Talaromyces sect. Trachyspermi</taxon>
    </lineage>
</organism>